<comment type="caution">
    <text evidence="1">The sequence shown here is derived from an EMBL/GenBank/DDBJ whole genome shotgun (WGS) entry which is preliminary data.</text>
</comment>
<dbReference type="EMBL" id="FRBP01000001">
    <property type="protein sequence ID" value="SHK93917.1"/>
    <property type="molecule type" value="Genomic_DNA"/>
</dbReference>
<accession>A0AB74EUB0</accession>
<sequence>MENKKEIGIAYGVLCPDIEKQLNKQGYTLEKHDIYEKVRFGLNYCLLNGILQENIVNKAFKKLNTMVVSSVKPLRNKEND</sequence>
<organism evidence="1 2">
    <name type="scientific">Eubacterium callanderi</name>
    <dbReference type="NCBI Taxonomy" id="53442"/>
    <lineage>
        <taxon>Bacteria</taxon>
        <taxon>Bacillati</taxon>
        <taxon>Bacillota</taxon>
        <taxon>Clostridia</taxon>
        <taxon>Eubacteriales</taxon>
        <taxon>Eubacteriaceae</taxon>
        <taxon>Eubacterium</taxon>
    </lineage>
</organism>
<proteinExistence type="predicted"/>
<gene>
    <name evidence="1" type="ORF">SAMN04515649_101322</name>
</gene>
<evidence type="ECO:0000313" key="2">
    <source>
        <dbReference type="Proteomes" id="UP000184012"/>
    </source>
</evidence>
<dbReference type="GeneID" id="68364093"/>
<name>A0AB74EUB0_9FIRM</name>
<dbReference type="Proteomes" id="UP000184012">
    <property type="component" value="Unassembled WGS sequence"/>
</dbReference>
<dbReference type="AlphaFoldDB" id="A0AB74EUB0"/>
<evidence type="ECO:0000313" key="1">
    <source>
        <dbReference type="EMBL" id="SHK93917.1"/>
    </source>
</evidence>
<protein>
    <submittedName>
        <fullName evidence="1">Uncharacterized protein</fullName>
    </submittedName>
</protein>
<dbReference type="RefSeq" id="WP_013381410.1">
    <property type="nucleotide sequence ID" value="NC_014624.2"/>
</dbReference>
<reference evidence="1 2" key="1">
    <citation type="submission" date="2016-11" db="EMBL/GenBank/DDBJ databases">
        <authorList>
            <person name="Varghese N."/>
            <person name="Submissions S."/>
        </authorList>
    </citation>
    <scope>NUCLEOTIDE SEQUENCE [LARGE SCALE GENOMIC DNA]</scope>
    <source>
        <strain evidence="1 2">FD</strain>
    </source>
</reference>